<dbReference type="Proteomes" id="UP000275024">
    <property type="component" value="Unassembled WGS sequence"/>
</dbReference>
<gene>
    <name evidence="4" type="ORF">D7318_10770</name>
    <name evidence="3" type="ORF">D7319_09590</name>
</gene>
<dbReference type="InterPro" id="IPR024361">
    <property type="entry name" value="BACON"/>
</dbReference>
<dbReference type="OrthoDB" id="3492533at2"/>
<evidence type="ECO:0000313" key="3">
    <source>
        <dbReference type="EMBL" id="RKN10028.1"/>
    </source>
</evidence>
<sequence length="524" mass="54696">MTRSREPSAPTVPRTSRAAATIPERPGAYDDAYLDGLFTYCLSLMGEHDAATAALGEALAQAERRHERGRRPADPTLLRPWLYALARWACLRRLAAAKEHAAPAAPRTAADDDRRRRELAALSWPEAAGTTPEQREALELTVRHQLPAREVARVLRLSTQAAHALVTTAAREVERTRAALAAVDAAGCPAAAALSGDDRGVLLGPGLRRELLRHVDECAACRLIARRATVELGWPPAGTPGPTRLTVLPVPRAAVHAARLAIGRARAQHAPRYDRAGFPVPEGDRAARRERMRGRAVATTVAAAAVVAPALALVAAWRGAPDAGEPTRHGGATATEEDGEYRRDPGGGTPAYENAGRAEDAEAEGDTDPGGRDGGNGGAGERSEDRGADPEPEGADRPEGERPGGDAPAPGELSVDAVPTEAGTRITLTVSGGSPVSWSAAADVGWLSLSRTSGTLRPGETAVIEVTIDRAAEPPGAWQGRITVDPASTVITVEGSGPPTEPTDPPPDPPDPSTPPPDEGDPEP</sequence>
<feature type="region of interest" description="Disordered" evidence="1">
    <location>
        <begin position="321"/>
        <end position="420"/>
    </location>
</feature>
<dbReference type="Pfam" id="PF19190">
    <property type="entry name" value="BACON_2"/>
    <property type="match status" value="1"/>
</dbReference>
<feature type="compositionally biased region" description="Basic and acidic residues" evidence="1">
    <location>
        <begin position="381"/>
        <end position="404"/>
    </location>
</feature>
<dbReference type="RefSeq" id="WP_120696710.1">
    <property type="nucleotide sequence ID" value="NZ_RBDX01000006.1"/>
</dbReference>
<reference evidence="5 6" key="1">
    <citation type="submission" date="2018-09" db="EMBL/GenBank/DDBJ databases">
        <title>Streptomyces sp. nov. DS1-2, an endophytic actinomycete isolated from roots of Dendrobium scabrilingue.</title>
        <authorList>
            <person name="Kuncharoen N."/>
            <person name="Kudo T."/>
            <person name="Ohkuma M."/>
            <person name="Yuki M."/>
            <person name="Tanasupawat S."/>
        </authorList>
    </citation>
    <scope>NUCLEOTIDE SEQUENCE [LARGE SCALE GENOMIC DNA]</scope>
    <source>
        <strain evidence="3 6">AZ1-7</strain>
        <strain evidence="4 5">DS1-2</strain>
    </source>
</reference>
<dbReference type="EMBL" id="RBDX01000006">
    <property type="protein sequence ID" value="RKN10028.1"/>
    <property type="molecule type" value="Genomic_DNA"/>
</dbReference>
<feature type="compositionally biased region" description="Pro residues" evidence="1">
    <location>
        <begin position="499"/>
        <end position="517"/>
    </location>
</feature>
<proteinExistence type="predicted"/>
<protein>
    <submittedName>
        <fullName evidence="3">Sigma-70 family RNA polymerase sigma factor</fullName>
    </submittedName>
</protein>
<feature type="region of interest" description="Disordered" evidence="1">
    <location>
        <begin position="491"/>
        <end position="524"/>
    </location>
</feature>
<evidence type="ECO:0000313" key="4">
    <source>
        <dbReference type="EMBL" id="RKN24369.1"/>
    </source>
</evidence>
<evidence type="ECO:0000256" key="1">
    <source>
        <dbReference type="SAM" id="MobiDB-lite"/>
    </source>
</evidence>
<dbReference type="AlphaFoldDB" id="A0A3A9WA82"/>
<accession>A0A3A9WA82</accession>
<organism evidence="3 6">
    <name type="scientific">Streptomyces radicis</name>
    <dbReference type="NCBI Taxonomy" id="1750517"/>
    <lineage>
        <taxon>Bacteria</taxon>
        <taxon>Bacillati</taxon>
        <taxon>Actinomycetota</taxon>
        <taxon>Actinomycetes</taxon>
        <taxon>Kitasatosporales</taxon>
        <taxon>Streptomycetaceae</taxon>
        <taxon>Streptomyces</taxon>
    </lineage>
</organism>
<name>A0A3A9WA82_9ACTN</name>
<evidence type="ECO:0000313" key="5">
    <source>
        <dbReference type="Proteomes" id="UP000268652"/>
    </source>
</evidence>
<dbReference type="EMBL" id="RBDY01000006">
    <property type="protein sequence ID" value="RKN24369.1"/>
    <property type="molecule type" value="Genomic_DNA"/>
</dbReference>
<evidence type="ECO:0000313" key="6">
    <source>
        <dbReference type="Proteomes" id="UP000275024"/>
    </source>
</evidence>
<dbReference type="Proteomes" id="UP000268652">
    <property type="component" value="Unassembled WGS sequence"/>
</dbReference>
<comment type="caution">
    <text evidence="3">The sequence shown here is derived from an EMBL/GenBank/DDBJ whole genome shotgun (WGS) entry which is preliminary data.</text>
</comment>
<keyword evidence="5" id="KW-1185">Reference proteome</keyword>
<evidence type="ECO:0000259" key="2">
    <source>
        <dbReference type="Pfam" id="PF19190"/>
    </source>
</evidence>
<dbReference type="Gene3D" id="1.20.140.160">
    <property type="match status" value="1"/>
</dbReference>
<feature type="domain" description="BACON" evidence="2">
    <location>
        <begin position="410"/>
        <end position="486"/>
    </location>
</feature>